<feature type="transmembrane region" description="Helical" evidence="4">
    <location>
        <begin position="161"/>
        <end position="179"/>
    </location>
</feature>
<reference evidence="6 7" key="1">
    <citation type="submission" date="2019-11" db="EMBL/GenBank/DDBJ databases">
        <authorList>
            <person name="Dong K."/>
        </authorList>
    </citation>
    <scope>NUCLEOTIDE SEQUENCE [LARGE SCALE GENOMIC DNA]</scope>
    <source>
        <strain evidence="6 7">NBRC 112902</strain>
    </source>
</reference>
<dbReference type="AlphaFoldDB" id="A0A844HP96"/>
<feature type="transmembrane region" description="Helical" evidence="4">
    <location>
        <begin position="298"/>
        <end position="320"/>
    </location>
</feature>
<dbReference type="RefSeq" id="WP_155040823.1">
    <property type="nucleotide sequence ID" value="NZ_WMIG01000011.1"/>
</dbReference>
<keyword evidence="3 4" id="KW-0472">Membrane</keyword>
<organism evidence="6 7">
    <name type="scientific">Paracoccus litorisediminis</name>
    <dbReference type="NCBI Taxonomy" id="2006130"/>
    <lineage>
        <taxon>Bacteria</taxon>
        <taxon>Pseudomonadati</taxon>
        <taxon>Pseudomonadota</taxon>
        <taxon>Alphaproteobacteria</taxon>
        <taxon>Rhodobacterales</taxon>
        <taxon>Paracoccaceae</taxon>
        <taxon>Paracoccus</taxon>
    </lineage>
</organism>
<feature type="transmembrane region" description="Helical" evidence="4">
    <location>
        <begin position="341"/>
        <end position="374"/>
    </location>
</feature>
<feature type="transmembrane region" description="Helical" evidence="4">
    <location>
        <begin position="101"/>
        <end position="124"/>
    </location>
</feature>
<feature type="domain" description="Major facilitator superfamily (MFS) profile" evidence="5">
    <location>
        <begin position="169"/>
        <end position="382"/>
    </location>
</feature>
<dbReference type="EMBL" id="WMIG01000011">
    <property type="protein sequence ID" value="MTH60878.1"/>
    <property type="molecule type" value="Genomic_DNA"/>
</dbReference>
<feature type="transmembrane region" description="Helical" evidence="4">
    <location>
        <begin position="235"/>
        <end position="258"/>
    </location>
</feature>
<evidence type="ECO:0000256" key="1">
    <source>
        <dbReference type="ARBA" id="ARBA00022692"/>
    </source>
</evidence>
<dbReference type="InterPro" id="IPR011701">
    <property type="entry name" value="MFS"/>
</dbReference>
<feature type="transmembrane region" description="Helical" evidence="4">
    <location>
        <begin position="205"/>
        <end position="229"/>
    </location>
</feature>
<feature type="transmembrane region" description="Helical" evidence="4">
    <location>
        <begin position="270"/>
        <end position="292"/>
    </location>
</feature>
<dbReference type="InterPro" id="IPR052528">
    <property type="entry name" value="Sugar_transport-like"/>
</dbReference>
<feature type="transmembrane region" description="Helical" evidence="4">
    <location>
        <begin position="73"/>
        <end position="95"/>
    </location>
</feature>
<dbReference type="OrthoDB" id="7944168at2"/>
<comment type="caution">
    <text evidence="6">The sequence shown here is derived from an EMBL/GenBank/DDBJ whole genome shotgun (WGS) entry which is preliminary data.</text>
</comment>
<evidence type="ECO:0000256" key="3">
    <source>
        <dbReference type="ARBA" id="ARBA00023136"/>
    </source>
</evidence>
<protein>
    <submittedName>
        <fullName evidence="6">MFS transporter</fullName>
    </submittedName>
</protein>
<evidence type="ECO:0000313" key="6">
    <source>
        <dbReference type="EMBL" id="MTH60878.1"/>
    </source>
</evidence>
<dbReference type="SUPFAM" id="SSF103473">
    <property type="entry name" value="MFS general substrate transporter"/>
    <property type="match status" value="1"/>
</dbReference>
<feature type="transmembrane region" description="Helical" evidence="4">
    <location>
        <begin position="136"/>
        <end position="155"/>
    </location>
</feature>
<dbReference type="Gene3D" id="1.20.1250.20">
    <property type="entry name" value="MFS general substrate transporter like domains"/>
    <property type="match status" value="2"/>
</dbReference>
<proteinExistence type="predicted"/>
<gene>
    <name evidence="6" type="ORF">GL300_16825</name>
</gene>
<dbReference type="Proteomes" id="UP000449846">
    <property type="component" value="Unassembled WGS sequence"/>
</dbReference>
<accession>A0A844HP96</accession>
<keyword evidence="1 4" id="KW-0812">Transmembrane</keyword>
<dbReference type="PANTHER" id="PTHR23526:SF4">
    <property type="entry name" value="INTEGRAL MEMBRANE TRANSPORT PROTEIN"/>
    <property type="match status" value="1"/>
</dbReference>
<dbReference type="InterPro" id="IPR036259">
    <property type="entry name" value="MFS_trans_sf"/>
</dbReference>
<dbReference type="Pfam" id="PF07690">
    <property type="entry name" value="MFS_1"/>
    <property type="match status" value="1"/>
</dbReference>
<dbReference type="GO" id="GO:0022857">
    <property type="term" value="F:transmembrane transporter activity"/>
    <property type="evidence" value="ECO:0007669"/>
    <property type="project" value="InterPro"/>
</dbReference>
<dbReference type="PROSITE" id="PS50850">
    <property type="entry name" value="MFS"/>
    <property type="match status" value="1"/>
</dbReference>
<evidence type="ECO:0000256" key="4">
    <source>
        <dbReference type="SAM" id="Phobius"/>
    </source>
</evidence>
<evidence type="ECO:0000313" key="7">
    <source>
        <dbReference type="Proteomes" id="UP000449846"/>
    </source>
</evidence>
<keyword evidence="7" id="KW-1185">Reference proteome</keyword>
<name>A0A844HP96_9RHOB</name>
<dbReference type="InterPro" id="IPR020846">
    <property type="entry name" value="MFS_dom"/>
</dbReference>
<sequence length="382" mass="39159">MKARRQILIPIVLPIMAAGLLVQSTVPLARILTTYAVLDLGFGSQVVGLLSAAFAILPIFMTVILGRANDRGGAVTSAMTGAVGLLAGCLILWLLPPSLASVLIATIILGISQTLVLASTQLMISRSSSRAHRDAMLGNYMVAISLGQAVGPLFVGSGGGFVVPVCGAVFLLVAVASLLRARPRRRERRVTPEIPLSQIATTRGLPWLIILGSICVASQDLILAFLPVLGAERGISPGVVGLLLSIRALAAMVSRVLFNRMVQRFGRISVTIFSSAAGGTGLLALGLSLPVWGLAMGLALTGFGVGMALISTVALTMVIAPPSARGTALSLRLTANRIAQFTIPLISGLLISPLGAAGVLAVAGAALTCAAVSVPRGITTKN</sequence>
<dbReference type="PANTHER" id="PTHR23526">
    <property type="entry name" value="INTEGRAL MEMBRANE TRANSPORT PROTEIN-RELATED"/>
    <property type="match status" value="1"/>
</dbReference>
<feature type="transmembrane region" description="Helical" evidence="4">
    <location>
        <begin position="7"/>
        <end position="26"/>
    </location>
</feature>
<feature type="transmembrane region" description="Helical" evidence="4">
    <location>
        <begin position="46"/>
        <end position="66"/>
    </location>
</feature>
<evidence type="ECO:0000256" key="2">
    <source>
        <dbReference type="ARBA" id="ARBA00022989"/>
    </source>
</evidence>
<evidence type="ECO:0000259" key="5">
    <source>
        <dbReference type="PROSITE" id="PS50850"/>
    </source>
</evidence>
<keyword evidence="2 4" id="KW-1133">Transmembrane helix</keyword>